<evidence type="ECO:0000256" key="1">
    <source>
        <dbReference type="SAM" id="MobiDB-lite"/>
    </source>
</evidence>
<feature type="region of interest" description="Disordered" evidence="1">
    <location>
        <begin position="216"/>
        <end position="238"/>
    </location>
</feature>
<accession>A0ABD3H5C5</accession>
<dbReference type="Proteomes" id="UP001633002">
    <property type="component" value="Unassembled WGS sequence"/>
</dbReference>
<dbReference type="AlphaFoldDB" id="A0ABD3H5C5"/>
<comment type="caution">
    <text evidence="2">The sequence shown here is derived from an EMBL/GenBank/DDBJ whole genome shotgun (WGS) entry which is preliminary data.</text>
</comment>
<evidence type="ECO:0000313" key="2">
    <source>
        <dbReference type="EMBL" id="KAL3685724.1"/>
    </source>
</evidence>
<feature type="region of interest" description="Disordered" evidence="1">
    <location>
        <begin position="1"/>
        <end position="150"/>
    </location>
</feature>
<keyword evidence="3" id="KW-1185">Reference proteome</keyword>
<reference evidence="2 3" key="1">
    <citation type="submission" date="2024-09" db="EMBL/GenBank/DDBJ databases">
        <title>Chromosome-scale assembly of Riccia sorocarpa.</title>
        <authorList>
            <person name="Paukszto L."/>
        </authorList>
    </citation>
    <scope>NUCLEOTIDE SEQUENCE [LARGE SCALE GENOMIC DNA]</scope>
    <source>
        <strain evidence="2">LP-2024</strain>
        <tissue evidence="2">Aerial parts of the thallus</tissue>
    </source>
</reference>
<sequence>MEDRIKKPRNVGGTYQSGTPNSSDHRRQVSPMRRGNISLDPTMGDRSRSPRNARQMPSSTSRLLRLEPHDIHGSPPRGVAIEATPINPSHHLPAWGQNRHKHGAGRSNTVTPKSPSIAIPATQERSPVSLPKSGNASPRSPQTNLNFSASRTSWADRVDQEMNLASDDEDMFSMFALNSEKKANHEYMKQRAWIHDAKKEVIEAFAKIQEFTVAPEVDDAPSDSLSAAEASPPVGYVP</sequence>
<evidence type="ECO:0000313" key="3">
    <source>
        <dbReference type="Proteomes" id="UP001633002"/>
    </source>
</evidence>
<feature type="compositionally biased region" description="Polar residues" evidence="1">
    <location>
        <begin position="50"/>
        <end position="62"/>
    </location>
</feature>
<dbReference type="EMBL" id="JBJQOH010000006">
    <property type="protein sequence ID" value="KAL3685724.1"/>
    <property type="molecule type" value="Genomic_DNA"/>
</dbReference>
<proteinExistence type="predicted"/>
<name>A0ABD3H5C5_9MARC</name>
<feature type="compositionally biased region" description="Polar residues" evidence="1">
    <location>
        <begin position="13"/>
        <end position="22"/>
    </location>
</feature>
<gene>
    <name evidence="2" type="ORF">R1sor_003746</name>
</gene>
<feature type="compositionally biased region" description="Polar residues" evidence="1">
    <location>
        <begin position="132"/>
        <end position="150"/>
    </location>
</feature>
<organism evidence="2 3">
    <name type="scientific">Riccia sorocarpa</name>
    <dbReference type="NCBI Taxonomy" id="122646"/>
    <lineage>
        <taxon>Eukaryota</taxon>
        <taxon>Viridiplantae</taxon>
        <taxon>Streptophyta</taxon>
        <taxon>Embryophyta</taxon>
        <taxon>Marchantiophyta</taxon>
        <taxon>Marchantiopsida</taxon>
        <taxon>Marchantiidae</taxon>
        <taxon>Marchantiales</taxon>
        <taxon>Ricciaceae</taxon>
        <taxon>Riccia</taxon>
    </lineage>
</organism>
<protein>
    <submittedName>
        <fullName evidence="2">Uncharacterized protein</fullName>
    </submittedName>
</protein>